<proteinExistence type="predicted"/>
<dbReference type="Pfam" id="PF12697">
    <property type="entry name" value="Abhydrolase_6"/>
    <property type="match status" value="1"/>
</dbReference>
<name>A0ABX0K5L0_9PROT</name>
<reference evidence="2 3" key="1">
    <citation type="journal article" date="2020" name="Int. J. Syst. Evol. Microbiol.">
        <title>Novel acetic acid bacteria from cider fermentations: Acetobacter conturbans sp. nov. and Acetobacter fallax sp. nov.</title>
        <authorList>
            <person name="Sombolestani A.S."/>
            <person name="Cleenwerck I."/>
            <person name="Cnockaert M."/>
            <person name="Borremans W."/>
            <person name="Wieme A.D."/>
            <person name="De Vuyst L."/>
            <person name="Vandamme P."/>
        </authorList>
    </citation>
    <scope>NUCLEOTIDE SEQUENCE [LARGE SCALE GENOMIC DNA]</scope>
    <source>
        <strain evidence="2 3">LMG 1637</strain>
    </source>
</reference>
<evidence type="ECO:0000313" key="3">
    <source>
        <dbReference type="Proteomes" id="UP000615326"/>
    </source>
</evidence>
<dbReference type="Gene3D" id="3.40.50.1820">
    <property type="entry name" value="alpha/beta hydrolase"/>
    <property type="match status" value="1"/>
</dbReference>
<dbReference type="InterPro" id="IPR029058">
    <property type="entry name" value="AB_hydrolase_fold"/>
</dbReference>
<accession>A0ABX0K5L0</accession>
<dbReference type="SUPFAM" id="SSF53474">
    <property type="entry name" value="alpha/beta-Hydrolases"/>
    <property type="match status" value="1"/>
</dbReference>
<dbReference type="InterPro" id="IPR000073">
    <property type="entry name" value="AB_hydrolase_1"/>
</dbReference>
<dbReference type="InterPro" id="IPR052897">
    <property type="entry name" value="Sec-Metab_Biosynth_Hydrolase"/>
</dbReference>
<feature type="domain" description="AB hydrolase-1" evidence="1">
    <location>
        <begin position="7"/>
        <end position="242"/>
    </location>
</feature>
<organism evidence="2 3">
    <name type="scientific">Acetobacter fallax</name>
    <dbReference type="NCBI Taxonomy" id="1737473"/>
    <lineage>
        <taxon>Bacteria</taxon>
        <taxon>Pseudomonadati</taxon>
        <taxon>Pseudomonadota</taxon>
        <taxon>Alphaproteobacteria</taxon>
        <taxon>Acetobacterales</taxon>
        <taxon>Acetobacteraceae</taxon>
        <taxon>Acetobacter</taxon>
    </lineage>
</organism>
<protein>
    <submittedName>
        <fullName evidence="2">Alpha/beta fold hydrolase</fullName>
    </submittedName>
</protein>
<evidence type="ECO:0000313" key="2">
    <source>
        <dbReference type="EMBL" id="NHO31591.1"/>
    </source>
</evidence>
<dbReference type="RefSeq" id="WP_173576187.1">
    <property type="nucleotide sequence ID" value="NZ_WOSW01000003.1"/>
</dbReference>
<dbReference type="PANTHER" id="PTHR37017:SF11">
    <property type="entry name" value="ESTERASE_LIPASE_THIOESTERASE DOMAIN-CONTAINING PROTEIN"/>
    <property type="match status" value="1"/>
</dbReference>
<keyword evidence="2" id="KW-0378">Hydrolase</keyword>
<evidence type="ECO:0000259" key="1">
    <source>
        <dbReference type="Pfam" id="PF12697"/>
    </source>
</evidence>
<dbReference type="EMBL" id="WOSW01000003">
    <property type="protein sequence ID" value="NHO31591.1"/>
    <property type="molecule type" value="Genomic_DNA"/>
</dbReference>
<dbReference type="GO" id="GO:0016787">
    <property type="term" value="F:hydrolase activity"/>
    <property type="evidence" value="ECO:0007669"/>
    <property type="project" value="UniProtKB-KW"/>
</dbReference>
<dbReference type="PRINTS" id="PR00111">
    <property type="entry name" value="ABHYDROLASE"/>
</dbReference>
<gene>
    <name evidence="2" type="ORF">GOB84_03255</name>
</gene>
<sequence>MSAPEPLILIHGAWQGSWVWDGFLAALSQRSGNRYEPIPVDLPGNGADGAPPGTASMATYLDHLDTLVASLDCPFTLIAHSGGGVVASALAERYPDRVRRIIYIAGMMLPSGMGFAEVVDRILPQDPTVAGITPWLDWPVKGEISVVPPEAAIAFFLQDCPPALAVPAARRFTAQGEQGRALTARLTPERYGRVPRLYVQATQDRSVTLPLQRLMCELVPGTAVRSVDTGHAPHVVAPDTLLDVILPFLDTP</sequence>
<dbReference type="Proteomes" id="UP000615326">
    <property type="component" value="Unassembled WGS sequence"/>
</dbReference>
<dbReference type="PANTHER" id="PTHR37017">
    <property type="entry name" value="AB HYDROLASE-1 DOMAIN-CONTAINING PROTEIN-RELATED"/>
    <property type="match status" value="1"/>
</dbReference>
<comment type="caution">
    <text evidence="2">The sequence shown here is derived from an EMBL/GenBank/DDBJ whole genome shotgun (WGS) entry which is preliminary data.</text>
</comment>
<keyword evidence="3" id="KW-1185">Reference proteome</keyword>